<evidence type="ECO:0000256" key="1">
    <source>
        <dbReference type="SAM" id="Phobius"/>
    </source>
</evidence>
<dbReference type="PANTHER" id="PTHR34205:SF2">
    <property type="entry name" value="DUF962 DOMAIN-CONTAINING PROTEIN"/>
    <property type="match status" value="1"/>
</dbReference>
<dbReference type="EMBL" id="JACGCM010001560">
    <property type="protein sequence ID" value="KAF6153473.1"/>
    <property type="molecule type" value="Genomic_DNA"/>
</dbReference>
<dbReference type="Proteomes" id="UP000541444">
    <property type="component" value="Unassembled WGS sequence"/>
</dbReference>
<organism evidence="2 3">
    <name type="scientific">Kingdonia uniflora</name>
    <dbReference type="NCBI Taxonomy" id="39325"/>
    <lineage>
        <taxon>Eukaryota</taxon>
        <taxon>Viridiplantae</taxon>
        <taxon>Streptophyta</taxon>
        <taxon>Embryophyta</taxon>
        <taxon>Tracheophyta</taxon>
        <taxon>Spermatophyta</taxon>
        <taxon>Magnoliopsida</taxon>
        <taxon>Ranunculales</taxon>
        <taxon>Circaeasteraceae</taxon>
        <taxon>Kingdonia</taxon>
    </lineage>
</organism>
<sequence>MNFRSFDEFWPFYVTQHSKLSTRRWHFAGTSASALLLIYAILFNWRVLFLVPIAGYGLAWENGEGGQAAREEASLARLLVPVRLNQLGML</sequence>
<keyword evidence="1" id="KW-0812">Transmembrane</keyword>
<reference evidence="2 3" key="1">
    <citation type="journal article" date="2020" name="IScience">
        <title>Genome Sequencing of the Endangered Kingdonia uniflora (Circaeasteraceae, Ranunculales) Reveals Potential Mechanisms of Evolutionary Specialization.</title>
        <authorList>
            <person name="Sun Y."/>
            <person name="Deng T."/>
            <person name="Zhang A."/>
            <person name="Moore M.J."/>
            <person name="Landis J.B."/>
            <person name="Lin N."/>
            <person name="Zhang H."/>
            <person name="Zhang X."/>
            <person name="Huang J."/>
            <person name="Zhang X."/>
            <person name="Sun H."/>
            <person name="Wang H."/>
        </authorList>
    </citation>
    <scope>NUCLEOTIDE SEQUENCE [LARGE SCALE GENOMIC DNA]</scope>
    <source>
        <strain evidence="2">TB1705</strain>
        <tissue evidence="2">Leaf</tissue>
    </source>
</reference>
<keyword evidence="1" id="KW-0472">Membrane</keyword>
<dbReference type="InterPro" id="IPR009305">
    <property type="entry name" value="Mpo1-like"/>
</dbReference>
<comment type="caution">
    <text evidence="2">The sequence shown here is derived from an EMBL/GenBank/DDBJ whole genome shotgun (WGS) entry which is preliminary data.</text>
</comment>
<dbReference type="PANTHER" id="PTHR34205">
    <property type="entry name" value="TRANSMEMBRANE PROTEIN"/>
    <property type="match status" value="1"/>
</dbReference>
<dbReference type="Pfam" id="PF06127">
    <property type="entry name" value="Mpo1-like"/>
    <property type="match status" value="1"/>
</dbReference>
<dbReference type="OrthoDB" id="5511466at2759"/>
<evidence type="ECO:0008006" key="4">
    <source>
        <dbReference type="Google" id="ProtNLM"/>
    </source>
</evidence>
<evidence type="ECO:0000313" key="2">
    <source>
        <dbReference type="EMBL" id="KAF6153473.1"/>
    </source>
</evidence>
<keyword evidence="3" id="KW-1185">Reference proteome</keyword>
<accession>A0A7J7MEY6</accession>
<gene>
    <name evidence="2" type="ORF">GIB67_027340</name>
</gene>
<feature type="transmembrane region" description="Helical" evidence="1">
    <location>
        <begin position="25"/>
        <end position="45"/>
    </location>
</feature>
<evidence type="ECO:0000313" key="3">
    <source>
        <dbReference type="Proteomes" id="UP000541444"/>
    </source>
</evidence>
<protein>
    <recommendedName>
        <fullName evidence="4">DUF962 domain-containing protein</fullName>
    </recommendedName>
</protein>
<keyword evidence="1" id="KW-1133">Transmembrane helix</keyword>
<name>A0A7J7MEY6_9MAGN</name>
<dbReference type="AlphaFoldDB" id="A0A7J7MEY6"/>
<proteinExistence type="predicted"/>